<name>A0ABN8DZG3_9VIBR</name>
<evidence type="ECO:0000256" key="2">
    <source>
        <dbReference type="ARBA" id="ARBA00012135"/>
    </source>
</evidence>
<evidence type="ECO:0000256" key="1">
    <source>
        <dbReference type="ARBA" id="ARBA00004948"/>
    </source>
</evidence>
<keyword evidence="5" id="KW-1185">Reference proteome</keyword>
<dbReference type="EMBL" id="CAKLDM010000001">
    <property type="protein sequence ID" value="CAH0535861.1"/>
    <property type="molecule type" value="Genomic_DNA"/>
</dbReference>
<comment type="caution">
    <text evidence="4">The sequence shown here is derived from an EMBL/GenBank/DDBJ whole genome shotgun (WGS) entry which is preliminary data.</text>
</comment>
<dbReference type="GO" id="GO:0008902">
    <property type="term" value="F:hydroxymethylpyrimidine kinase activity"/>
    <property type="evidence" value="ECO:0007669"/>
    <property type="project" value="UniProtKB-EC"/>
</dbReference>
<comment type="pathway">
    <text evidence="1">Cofactor biosynthesis; thiamine diphosphate biosynthesis.</text>
</comment>
<protein>
    <recommendedName>
        <fullName evidence="2">hydroxymethylpyrimidine kinase</fullName>
        <ecNumber evidence="2">2.7.1.49</ecNumber>
    </recommendedName>
</protein>
<dbReference type="Pfam" id="PF08543">
    <property type="entry name" value="Phos_pyr_kin"/>
    <property type="match status" value="1"/>
</dbReference>
<dbReference type="NCBIfam" id="TIGR00097">
    <property type="entry name" value="HMP-P_kinase"/>
    <property type="match status" value="1"/>
</dbReference>
<dbReference type="Proteomes" id="UP000838748">
    <property type="component" value="Unassembled WGS sequence"/>
</dbReference>
<evidence type="ECO:0000313" key="4">
    <source>
        <dbReference type="EMBL" id="CAH0535861.1"/>
    </source>
</evidence>
<dbReference type="InterPro" id="IPR029056">
    <property type="entry name" value="Ribokinase-like"/>
</dbReference>
<dbReference type="InterPro" id="IPR013749">
    <property type="entry name" value="PM/HMP-P_kinase-1"/>
</dbReference>
<keyword evidence="4" id="KW-0418">Kinase</keyword>
<dbReference type="Gene3D" id="3.40.1190.20">
    <property type="match status" value="1"/>
</dbReference>
<dbReference type="PANTHER" id="PTHR20858">
    <property type="entry name" value="PHOSPHOMETHYLPYRIMIDINE KINASE"/>
    <property type="match status" value="1"/>
</dbReference>
<sequence length="275" mass="28844">MNQPSSSSSTPIVLTIAGSDSGGGAGIQADIKTISATGSYACSAITAITAQNTLGVSAVFPTPYEQVRAQLEAVFSDMPLAAVKIGMLANASIIGVVSEVLRKYAPEFVVLDPVLVSSSGVPLLEANAISMLKEQLIPHVTLLTPNLPESMLLTGRDCTESEEDILQLGEALTQLGAKAALLKGGHMSDKHKSADWLFYNGKSEQFSSARVVTKNSHGTGCTLSSAIASYSAQGYKMNDAIQLAKRYIFQALASSDKLNVGKGVGPLNHFHMLDV</sequence>
<keyword evidence="4" id="KW-0808">Transferase</keyword>
<evidence type="ECO:0000259" key="3">
    <source>
        <dbReference type="Pfam" id="PF08543"/>
    </source>
</evidence>
<dbReference type="RefSeq" id="WP_237359442.1">
    <property type="nucleotide sequence ID" value="NZ_CAKLDM010000001.1"/>
</dbReference>
<dbReference type="InterPro" id="IPR004399">
    <property type="entry name" value="HMP/HMP-P_kinase_dom"/>
</dbReference>
<evidence type="ECO:0000313" key="5">
    <source>
        <dbReference type="Proteomes" id="UP000838748"/>
    </source>
</evidence>
<proteinExistence type="predicted"/>
<reference evidence="4" key="1">
    <citation type="submission" date="2021-11" db="EMBL/GenBank/DDBJ databases">
        <authorList>
            <person name="Rodrigo-Torres L."/>
            <person name="Arahal R. D."/>
            <person name="Lucena T."/>
        </authorList>
    </citation>
    <scope>NUCLEOTIDE SEQUENCE</scope>
    <source>
        <strain evidence="4">CECT 7928</strain>
    </source>
</reference>
<feature type="domain" description="Pyridoxamine kinase/Phosphomethylpyrimidine kinase" evidence="3">
    <location>
        <begin position="20"/>
        <end position="268"/>
    </location>
</feature>
<accession>A0ABN8DZG3</accession>
<dbReference type="CDD" id="cd01169">
    <property type="entry name" value="HMPP_kinase"/>
    <property type="match status" value="1"/>
</dbReference>
<dbReference type="EC" id="2.7.1.49" evidence="2"/>
<gene>
    <name evidence="4" type="primary">thiD</name>
    <name evidence="4" type="ORF">VMF7928_00022</name>
</gene>
<dbReference type="PANTHER" id="PTHR20858:SF17">
    <property type="entry name" value="HYDROXYMETHYLPYRIMIDINE_PHOSPHOMETHYLPYRIMIDINE KINASE THI20-RELATED"/>
    <property type="match status" value="1"/>
</dbReference>
<dbReference type="SUPFAM" id="SSF53613">
    <property type="entry name" value="Ribokinase-like"/>
    <property type="match status" value="1"/>
</dbReference>
<organism evidence="4 5">
    <name type="scientific">Vibrio marisflavi CECT 7928</name>
    <dbReference type="NCBI Taxonomy" id="634439"/>
    <lineage>
        <taxon>Bacteria</taxon>
        <taxon>Pseudomonadati</taxon>
        <taxon>Pseudomonadota</taxon>
        <taxon>Gammaproteobacteria</taxon>
        <taxon>Vibrionales</taxon>
        <taxon>Vibrionaceae</taxon>
        <taxon>Vibrio</taxon>
    </lineage>
</organism>